<feature type="transmembrane region" description="Helical" evidence="1">
    <location>
        <begin position="205"/>
        <end position="226"/>
    </location>
</feature>
<accession>A0A939HAY7</accession>
<evidence type="ECO:0000256" key="1">
    <source>
        <dbReference type="SAM" id="Phobius"/>
    </source>
</evidence>
<protein>
    <submittedName>
        <fullName evidence="2">DUF2812 domain-containing protein</fullName>
    </submittedName>
</protein>
<name>A0A939HAY7_9CLOT</name>
<keyword evidence="3" id="KW-1185">Reference proteome</keyword>
<organism evidence="2 3">
    <name type="scientific">Proteiniclasticum aestuarii</name>
    <dbReference type="NCBI Taxonomy" id="2817862"/>
    <lineage>
        <taxon>Bacteria</taxon>
        <taxon>Bacillati</taxon>
        <taxon>Bacillota</taxon>
        <taxon>Clostridia</taxon>
        <taxon>Eubacteriales</taxon>
        <taxon>Clostridiaceae</taxon>
        <taxon>Proteiniclasticum</taxon>
    </lineage>
</organism>
<gene>
    <name evidence="2" type="ORF">J3A84_06230</name>
</gene>
<keyword evidence="1" id="KW-1133">Transmembrane helix</keyword>
<sequence length="398" mass="46881">MKMKRKMIPVDVYDIPAMQSYLGDMAAEGLFLRKVGTYGHFEEGEPRRVLYRMEPLMRDEKMPREDQMEAYKDYGWDYVCTIANGFHIYSTEEKDYRELHTDPVTQSYAFSHLEKKLKLSSRVYLLSLPIMVVLILLPVFQMDQPLLFAVRYGNSSYQVMLLILYAFLFHQIHASRKKLKLLLDGLEKGEELPRKRTYRKNYGPYVINGILGLFGVIMIINSVLMMTRGWEKNLAEITEPIPMIQLTDIEQTEGFVKDQDGYRNEEIRYDWTELAPVIYELHQSGEVKGEMWADGSGTYSPYLSSEYYEVRFAFLGNPLVKELMEDALEFHRYRPIQHQELFIDGFDDAILVKSEDTQMFFGRIGRSVLYVRYHGYEDLSAHLDEIYDTLRNYQKEKM</sequence>
<dbReference type="EMBL" id="JAFNJU010000004">
    <property type="protein sequence ID" value="MBO1264622.1"/>
    <property type="molecule type" value="Genomic_DNA"/>
</dbReference>
<dbReference type="RefSeq" id="WP_207599142.1">
    <property type="nucleotide sequence ID" value="NZ_JAFNJU010000004.1"/>
</dbReference>
<reference evidence="2" key="1">
    <citation type="submission" date="2021-03" db="EMBL/GenBank/DDBJ databases">
        <title>Proteiniclasticum marinus sp. nov., isolated from tidal flat sediment.</title>
        <authorList>
            <person name="Namirimu T."/>
            <person name="Yang J.-A."/>
            <person name="Yang S.-H."/>
            <person name="Kim Y.-J."/>
            <person name="Kwon K.K."/>
        </authorList>
    </citation>
    <scope>NUCLEOTIDE SEQUENCE</scope>
    <source>
        <strain evidence="2">SCR006</strain>
    </source>
</reference>
<dbReference type="Proteomes" id="UP000664218">
    <property type="component" value="Unassembled WGS sequence"/>
</dbReference>
<dbReference type="Pfam" id="PF11193">
    <property type="entry name" value="DUF2812"/>
    <property type="match status" value="1"/>
</dbReference>
<keyword evidence="1" id="KW-0472">Membrane</keyword>
<dbReference type="AlphaFoldDB" id="A0A939HAY7"/>
<evidence type="ECO:0000313" key="3">
    <source>
        <dbReference type="Proteomes" id="UP000664218"/>
    </source>
</evidence>
<proteinExistence type="predicted"/>
<evidence type="ECO:0000313" key="2">
    <source>
        <dbReference type="EMBL" id="MBO1264622.1"/>
    </source>
</evidence>
<comment type="caution">
    <text evidence="2">The sequence shown here is derived from an EMBL/GenBank/DDBJ whole genome shotgun (WGS) entry which is preliminary data.</text>
</comment>
<feature type="transmembrane region" description="Helical" evidence="1">
    <location>
        <begin position="123"/>
        <end position="140"/>
    </location>
</feature>
<keyword evidence="1" id="KW-0812">Transmembrane</keyword>
<feature type="transmembrane region" description="Helical" evidence="1">
    <location>
        <begin position="152"/>
        <end position="170"/>
    </location>
</feature>
<dbReference type="InterPro" id="IPR021359">
    <property type="entry name" value="DUF2812"/>
</dbReference>